<protein>
    <submittedName>
        <fullName evidence="1">Uncharacterized protein</fullName>
    </submittedName>
</protein>
<organism evidence="1 2">
    <name type="scientific">Engystomops pustulosus</name>
    <name type="common">Tungara frog</name>
    <name type="synonym">Physalaemus pustulosus</name>
    <dbReference type="NCBI Taxonomy" id="76066"/>
    <lineage>
        <taxon>Eukaryota</taxon>
        <taxon>Metazoa</taxon>
        <taxon>Chordata</taxon>
        <taxon>Craniata</taxon>
        <taxon>Vertebrata</taxon>
        <taxon>Euteleostomi</taxon>
        <taxon>Amphibia</taxon>
        <taxon>Batrachia</taxon>
        <taxon>Anura</taxon>
        <taxon>Neobatrachia</taxon>
        <taxon>Hyloidea</taxon>
        <taxon>Leptodactylidae</taxon>
        <taxon>Leiuperinae</taxon>
        <taxon>Engystomops</taxon>
    </lineage>
</organism>
<proteinExistence type="predicted"/>
<dbReference type="AlphaFoldDB" id="A0AAV7DQP0"/>
<reference evidence="1" key="1">
    <citation type="thesis" date="2020" institute="ProQuest LLC" country="789 East Eisenhower Parkway, Ann Arbor, MI, USA">
        <title>Comparative Genomics and Chromosome Evolution.</title>
        <authorList>
            <person name="Mudd A.B."/>
        </authorList>
    </citation>
    <scope>NUCLEOTIDE SEQUENCE</scope>
    <source>
        <strain evidence="1">237g6f4</strain>
        <tissue evidence="1">Blood</tissue>
    </source>
</reference>
<keyword evidence="2" id="KW-1185">Reference proteome</keyword>
<dbReference type="EMBL" id="WNYA01000001">
    <property type="protein sequence ID" value="KAG8598418.1"/>
    <property type="molecule type" value="Genomic_DNA"/>
</dbReference>
<gene>
    <name evidence="1" type="ORF">GDO81_002610</name>
</gene>
<comment type="caution">
    <text evidence="1">The sequence shown here is derived from an EMBL/GenBank/DDBJ whole genome shotgun (WGS) entry which is preliminary data.</text>
</comment>
<dbReference type="Proteomes" id="UP000824782">
    <property type="component" value="Unassembled WGS sequence"/>
</dbReference>
<evidence type="ECO:0000313" key="2">
    <source>
        <dbReference type="Proteomes" id="UP000824782"/>
    </source>
</evidence>
<sequence length="83" mass="9542">MSLSQMSPRGSLPTQLPKHSFVIWCFKSANRCAVHAIVKCYGKRISIHFPIFCTLLFFHRLRLVCLARDHTVFYTSTVKNLGD</sequence>
<evidence type="ECO:0000313" key="1">
    <source>
        <dbReference type="EMBL" id="KAG8598418.1"/>
    </source>
</evidence>
<accession>A0AAV7DQP0</accession>
<name>A0AAV7DQP0_ENGPU</name>